<dbReference type="RefSeq" id="WP_044646391.1">
    <property type="nucleotide sequence ID" value="NZ_JTHP01000021.1"/>
</dbReference>
<gene>
    <name evidence="1" type="ORF">QD47_12245</name>
</gene>
<dbReference type="PATRIC" id="fig|159743.3.peg.2730"/>
<dbReference type="SUPFAM" id="SSF56059">
    <property type="entry name" value="Glutathione synthetase ATP-binding domain-like"/>
    <property type="match status" value="1"/>
</dbReference>
<evidence type="ECO:0000313" key="2">
    <source>
        <dbReference type="Proteomes" id="UP000032534"/>
    </source>
</evidence>
<protein>
    <recommendedName>
        <fullName evidence="3">ATP-grasp domain-containing protein</fullName>
    </recommendedName>
</protein>
<proteinExistence type="predicted"/>
<evidence type="ECO:0000313" key="1">
    <source>
        <dbReference type="EMBL" id="KJD45306.1"/>
    </source>
</evidence>
<dbReference type="EMBL" id="JTHP01000021">
    <property type="protein sequence ID" value="KJD45306.1"/>
    <property type="molecule type" value="Genomic_DNA"/>
</dbReference>
<name>A0A0D7X1N9_9BACL</name>
<accession>A0A0D7X1N9</accession>
<dbReference type="AlphaFoldDB" id="A0A0D7X1N9"/>
<evidence type="ECO:0008006" key="3">
    <source>
        <dbReference type="Google" id="ProtNLM"/>
    </source>
</evidence>
<organism evidence="1 2">
    <name type="scientific">Paenibacillus terrae</name>
    <dbReference type="NCBI Taxonomy" id="159743"/>
    <lineage>
        <taxon>Bacteria</taxon>
        <taxon>Bacillati</taxon>
        <taxon>Bacillota</taxon>
        <taxon>Bacilli</taxon>
        <taxon>Bacillales</taxon>
        <taxon>Paenibacillaceae</taxon>
        <taxon>Paenibacillus</taxon>
    </lineage>
</organism>
<dbReference type="Gene3D" id="3.30.470.20">
    <property type="entry name" value="ATP-grasp fold, B domain"/>
    <property type="match status" value="1"/>
</dbReference>
<reference evidence="1 2" key="1">
    <citation type="submission" date="2014-11" db="EMBL/GenBank/DDBJ databases">
        <title>Draft Genome Sequences of Paenibacillus polymyxa NRRL B-30509 and Paenibacillus terrae NRRL B-30644, Strains from a Poultry Environment that Produce Tridecaptin A and Paenicidins.</title>
        <authorList>
            <person name="van Belkum M.J."/>
            <person name="Lohans C.T."/>
            <person name="Vederas J.C."/>
        </authorList>
    </citation>
    <scope>NUCLEOTIDE SEQUENCE [LARGE SCALE GENOMIC DNA]</scope>
    <source>
        <strain evidence="1 2">NRRL B-30644</strain>
    </source>
</reference>
<dbReference type="Proteomes" id="UP000032534">
    <property type="component" value="Unassembled WGS sequence"/>
</dbReference>
<dbReference type="InterPro" id="IPR026838">
    <property type="entry name" value="YheC/D"/>
</dbReference>
<dbReference type="OrthoDB" id="7869153at2"/>
<comment type="caution">
    <text evidence="1">The sequence shown here is derived from an EMBL/GenBank/DDBJ whole genome shotgun (WGS) entry which is preliminary data.</text>
</comment>
<dbReference type="Pfam" id="PF14398">
    <property type="entry name" value="ATPgrasp_YheCD"/>
    <property type="match status" value="1"/>
</dbReference>
<sequence length="246" mass="28536">MASAAKDKWYKYLLLRRDASLRSYVPETKLLNRYNFSELLSKYGHVIVKPVWGSRGRGIFQVSWLGNHKYIVHYENKQVLVRGRTNTYHYIRRKIGNASYMVQRRITRPTIHKRPFDMRVIIQRRINSSVWVVTGKVIKVAGKGYIVSNNTRSKGTLLSFKSGIQQSSVRHLSASALESHIDRVSIRSAKRLSAFFPGHRIYGLDIGIDRKGSIGIIEANLYPARSHFRKLKDKTMYYRITDYKNG</sequence>
<keyword evidence="2" id="KW-1185">Reference proteome</keyword>